<organism evidence="5 6">
    <name type="scientific">Streptomyces qinglanensis</name>
    <dbReference type="NCBI Taxonomy" id="943816"/>
    <lineage>
        <taxon>Bacteria</taxon>
        <taxon>Bacillati</taxon>
        <taxon>Actinomycetota</taxon>
        <taxon>Actinomycetes</taxon>
        <taxon>Kitasatosporales</taxon>
        <taxon>Streptomycetaceae</taxon>
        <taxon>Streptomyces</taxon>
    </lineage>
</organism>
<feature type="region of interest" description="Disordered" evidence="4">
    <location>
        <begin position="268"/>
        <end position="299"/>
    </location>
</feature>
<comment type="caution">
    <text evidence="5">The sequence shown here is derived from an EMBL/GenBank/DDBJ whole genome shotgun (WGS) entry which is preliminary data.</text>
</comment>
<dbReference type="GO" id="GO:0004553">
    <property type="term" value="F:hydrolase activity, hydrolyzing O-glycosyl compounds"/>
    <property type="evidence" value="ECO:0007669"/>
    <property type="project" value="InterPro"/>
</dbReference>
<feature type="binding site" evidence="2">
    <location>
        <position position="93"/>
    </location>
    <ligand>
        <name>substrate</name>
    </ligand>
</feature>
<feature type="active site" description="Proton donor" evidence="1">
    <location>
        <position position="166"/>
    </location>
</feature>
<reference evidence="5 6" key="1">
    <citation type="journal article" date="2016" name="Front. Microbiol.">
        <title>Comparative Genomics Analysis of Streptomyces Species Reveals Their Adaptation to the Marine Environment and Their Diversity at the Genomic Level.</title>
        <authorList>
            <person name="Tian X."/>
            <person name="Zhang Z."/>
            <person name="Yang T."/>
            <person name="Chen M."/>
            <person name="Li J."/>
            <person name="Chen F."/>
            <person name="Yang J."/>
            <person name="Li W."/>
            <person name="Zhang B."/>
            <person name="Zhang Z."/>
            <person name="Wu J."/>
            <person name="Zhang C."/>
            <person name="Long L."/>
            <person name="Xiao J."/>
        </authorList>
    </citation>
    <scope>NUCLEOTIDE SEQUENCE [LARGE SCALE GENOMIC DNA]</scope>
    <source>
        <strain evidence="5 6">SCSIO M10379</strain>
    </source>
</reference>
<keyword evidence="3" id="KW-0378">Hydrolase</keyword>
<evidence type="ECO:0000256" key="2">
    <source>
        <dbReference type="PIRSR" id="PIRSR001100-2"/>
    </source>
</evidence>
<evidence type="ECO:0000256" key="4">
    <source>
        <dbReference type="SAM" id="MobiDB-lite"/>
    </source>
</evidence>
<sequence length="355" mass="37327">MYGSARSLARARGAAGSTLAGALLLAGCSAPDAPDGAGSEAGSRVRQRPGSVVPYWVDPGGNAARQARTDAADGASARARELRKIAGQPVADWLGPADPRGHAARVTEAATAADREALLVLYNVPHRDCGQYSKGGAESAAAYRGWLDEVAQGIGSRAATVIVEPDALAHTVSGACAAPKLRAERYRLLADAVTRLKRLPRTTVYLDAGNPDWIRDPGALAEPLDRAGIERADGFALNVSNFQTTASNIAHGKRLSAKVGGKHFVVDTSRNGNGPLRGGEESWCNPPGRALGEPPTTRTGHDLVDAYLWIKRPGESDGECRGGPKAGTWWPEYALELARNADGQDGQDKQDEQRS</sequence>
<dbReference type="Proteomes" id="UP000175829">
    <property type="component" value="Unassembled WGS sequence"/>
</dbReference>
<dbReference type="SUPFAM" id="SSF51989">
    <property type="entry name" value="Glycosyl hydrolases family 6, cellulases"/>
    <property type="match status" value="1"/>
</dbReference>
<dbReference type="Pfam" id="PF01341">
    <property type="entry name" value="Glyco_hydro_6"/>
    <property type="match status" value="1"/>
</dbReference>
<dbReference type="Gene3D" id="3.20.20.40">
    <property type="entry name" value="1, 4-beta cellobiohydrolase"/>
    <property type="match status" value="1"/>
</dbReference>
<feature type="binding site" evidence="2">
    <location>
        <position position="315"/>
    </location>
    <ligand>
        <name>substrate</name>
    </ligand>
</feature>
<comment type="similarity">
    <text evidence="3">Belongs to the glycosyl hydrolase family 6.</text>
</comment>
<feature type="binding site" evidence="2">
    <location>
        <position position="283"/>
    </location>
    <ligand>
        <name>substrate</name>
    </ligand>
</feature>
<keyword evidence="3" id="KW-0326">Glycosidase</keyword>
<keyword evidence="3" id="KW-0732">Signal</keyword>
<dbReference type="PROSITE" id="PS51257">
    <property type="entry name" value="PROKAR_LIPOPROTEIN"/>
    <property type="match status" value="1"/>
</dbReference>
<dbReference type="RefSeq" id="WP_069991126.1">
    <property type="nucleotide sequence ID" value="NZ_LJGV01000022.1"/>
</dbReference>
<dbReference type="PIRSF" id="PIRSF001100">
    <property type="entry name" value="Beta_cellobiohydrolase"/>
    <property type="match status" value="1"/>
</dbReference>
<accession>A0A1E7K122</accession>
<feature type="active site" description="Proton acceptor" evidence="1">
    <location>
        <position position="317"/>
    </location>
</feature>
<dbReference type="InterPro" id="IPR036434">
    <property type="entry name" value="Beta_cellobiohydrolase_sf"/>
</dbReference>
<gene>
    <name evidence="5" type="ORF">AN217_06835</name>
</gene>
<protein>
    <recommendedName>
        <fullName evidence="3">Glucanase</fullName>
        <ecNumber evidence="3">3.2.1.-</ecNumber>
    </recommendedName>
</protein>
<keyword evidence="3" id="KW-0119">Carbohydrate metabolism</keyword>
<dbReference type="EMBL" id="LJGV01000022">
    <property type="protein sequence ID" value="OEU97628.1"/>
    <property type="molecule type" value="Genomic_DNA"/>
</dbReference>
<dbReference type="PRINTS" id="PR00733">
    <property type="entry name" value="GLHYDRLASE6"/>
</dbReference>
<evidence type="ECO:0000313" key="6">
    <source>
        <dbReference type="Proteomes" id="UP000175829"/>
    </source>
</evidence>
<keyword evidence="3" id="KW-0624">Polysaccharide degradation</keyword>
<name>A0A1E7K122_9ACTN</name>
<dbReference type="InterPro" id="IPR016288">
    <property type="entry name" value="Beta_cellobiohydrolase"/>
</dbReference>
<evidence type="ECO:0000313" key="5">
    <source>
        <dbReference type="EMBL" id="OEU97628.1"/>
    </source>
</evidence>
<dbReference type="EC" id="3.2.1.-" evidence="3"/>
<dbReference type="GO" id="GO:0030245">
    <property type="term" value="P:cellulose catabolic process"/>
    <property type="evidence" value="ECO:0007669"/>
    <property type="project" value="UniProtKB-KW"/>
</dbReference>
<feature type="binding site" evidence="2">
    <location>
        <position position="241"/>
    </location>
    <ligand>
        <name>substrate</name>
    </ligand>
</feature>
<feature type="signal peptide" evidence="3">
    <location>
        <begin position="1"/>
        <end position="22"/>
    </location>
</feature>
<dbReference type="AlphaFoldDB" id="A0A1E7K122"/>
<feature type="binding site" evidence="2">
    <location>
        <position position="311"/>
    </location>
    <ligand>
        <name>substrate</name>
    </ligand>
</feature>
<evidence type="ECO:0000256" key="1">
    <source>
        <dbReference type="PIRSR" id="PIRSR001100-1"/>
    </source>
</evidence>
<dbReference type="PANTHER" id="PTHR34876:SF4">
    <property type="entry name" value="1,4-BETA-D-GLUCAN CELLOBIOHYDROLASE C-RELATED"/>
    <property type="match status" value="1"/>
</dbReference>
<dbReference type="PANTHER" id="PTHR34876">
    <property type="match status" value="1"/>
</dbReference>
<feature type="chain" id="PRO_5039760049" description="Glucanase" evidence="3">
    <location>
        <begin position="23"/>
        <end position="355"/>
    </location>
</feature>
<proteinExistence type="inferred from homology"/>
<feature type="binding site" evidence="2">
    <location>
        <position position="213"/>
    </location>
    <ligand>
        <name>substrate</name>
    </ligand>
</feature>
<evidence type="ECO:0000256" key="3">
    <source>
        <dbReference type="RuleBase" id="RU361186"/>
    </source>
</evidence>
<keyword evidence="3" id="KW-0136">Cellulose degradation</keyword>
<dbReference type="PATRIC" id="fig|943816.4.peg.737"/>